<feature type="binding site" evidence="6">
    <location>
        <position position="103"/>
    </location>
    <ligand>
        <name>a divalent metal cation</name>
        <dbReference type="ChEBI" id="CHEBI:60240"/>
        <label>1</label>
    </ligand>
</feature>
<comment type="similarity">
    <text evidence="1 5">Belongs to the GTP cyclohydrolase I type 2/NIF3 family.</text>
</comment>
<evidence type="ECO:0000313" key="7">
    <source>
        <dbReference type="EMBL" id="MCW3788262.1"/>
    </source>
</evidence>
<reference evidence="7" key="1">
    <citation type="submission" date="2022-10" db="EMBL/GenBank/DDBJ databases">
        <authorList>
            <person name="Yu W.X."/>
        </authorList>
    </citation>
    <scope>NUCLEOTIDE SEQUENCE</scope>
    <source>
        <strain evidence="7">AAT</strain>
    </source>
</reference>
<protein>
    <recommendedName>
        <fullName evidence="3 5">GTP cyclohydrolase 1 type 2 homolog</fullName>
    </recommendedName>
</protein>
<feature type="binding site" evidence="6">
    <location>
        <position position="65"/>
    </location>
    <ligand>
        <name>a divalent metal cation</name>
        <dbReference type="ChEBI" id="CHEBI:60240"/>
        <label>1</label>
    </ligand>
</feature>
<evidence type="ECO:0000256" key="1">
    <source>
        <dbReference type="ARBA" id="ARBA00006964"/>
    </source>
</evidence>
<sequence length="364" mass="40164">MQIKQITQILEEFAPPALQESYDNAGLIIGNNNDEVSGVLITLDVTEEVIDEAIELGYNMIVSHHPVVMGGIKRFNGNNYVERCVIKAIQNKIAIYSSHTNADSVINGVNGKICEKLGLTNCKILDPKNGNLLKLVTFVPDDHAEVVRNAIFNAGAGHIGNYDSCSFNATGEGTFRANEGANPFVGEVGELHIEKEIRVETIFPSYLKGKVVNALIQSHPYEEVAYDIYPLSNQWLEAGSGMYGELESPEDEMSFLKRVKEIFGCGSLKFTNILNKPIKKVAVCGGSGSFLLGKAKAVGADIFITGDFKYHQFFDAENEIIIADIGHFESEQFTKEVFFEILTKKIPNFAVRLSKVNTNPIKYL</sequence>
<dbReference type="GO" id="GO:0005737">
    <property type="term" value="C:cytoplasm"/>
    <property type="evidence" value="ECO:0007669"/>
    <property type="project" value="TreeGrafter"/>
</dbReference>
<dbReference type="NCBIfam" id="TIGR00486">
    <property type="entry name" value="YbgI_SA1388"/>
    <property type="match status" value="1"/>
</dbReference>
<evidence type="ECO:0000256" key="6">
    <source>
        <dbReference type="PIRSR" id="PIRSR602678-1"/>
    </source>
</evidence>
<dbReference type="Proteomes" id="UP001209229">
    <property type="component" value="Unassembled WGS sequence"/>
</dbReference>
<name>A0AAE3M7C0_9BACT</name>
<proteinExistence type="inferred from homology"/>
<evidence type="ECO:0000256" key="2">
    <source>
        <dbReference type="ARBA" id="ARBA00011643"/>
    </source>
</evidence>
<feature type="binding site" evidence="6">
    <location>
        <position position="64"/>
    </location>
    <ligand>
        <name>a divalent metal cation</name>
        <dbReference type="ChEBI" id="CHEBI:60240"/>
        <label>2</label>
    </ligand>
</feature>
<evidence type="ECO:0000313" key="8">
    <source>
        <dbReference type="Proteomes" id="UP001209229"/>
    </source>
</evidence>
<comment type="subunit">
    <text evidence="2">Homohexamer.</text>
</comment>
<dbReference type="Gene3D" id="3.40.1390.30">
    <property type="entry name" value="NIF3 (NGG1p interacting factor 3)-like"/>
    <property type="match status" value="1"/>
</dbReference>
<dbReference type="InterPro" id="IPR017221">
    <property type="entry name" value="DUF34/NIF3_bac"/>
</dbReference>
<dbReference type="FunFam" id="3.30.70.120:FF:000006">
    <property type="entry name" value="GTP cyclohydrolase 1 type 2 homolog"/>
    <property type="match status" value="1"/>
</dbReference>
<dbReference type="PANTHER" id="PTHR13799:SF14">
    <property type="entry name" value="GTP CYCLOHYDROLASE 1 TYPE 2 HOMOLOG"/>
    <property type="match status" value="1"/>
</dbReference>
<dbReference type="Gene3D" id="3.30.70.120">
    <property type="match status" value="1"/>
</dbReference>
<evidence type="ECO:0000256" key="4">
    <source>
        <dbReference type="ARBA" id="ARBA00022723"/>
    </source>
</evidence>
<dbReference type="AlphaFoldDB" id="A0AAE3M7C0"/>
<dbReference type="InterPro" id="IPR036069">
    <property type="entry name" value="DUF34/NIF3_sf"/>
</dbReference>
<dbReference type="Pfam" id="PF01784">
    <property type="entry name" value="DUF34_NIF3"/>
    <property type="match status" value="1"/>
</dbReference>
<dbReference type="RefSeq" id="WP_301191823.1">
    <property type="nucleotide sequence ID" value="NZ_JAPDPJ010000048.1"/>
</dbReference>
<dbReference type="SUPFAM" id="SSF102705">
    <property type="entry name" value="NIF3 (NGG1p interacting factor 3)-like"/>
    <property type="match status" value="1"/>
</dbReference>
<dbReference type="InterPro" id="IPR002678">
    <property type="entry name" value="DUF34/NIF3"/>
</dbReference>
<organism evidence="7 8">
    <name type="scientific">Plebeiibacterium sediminum</name>
    <dbReference type="NCBI Taxonomy" id="2992112"/>
    <lineage>
        <taxon>Bacteria</taxon>
        <taxon>Pseudomonadati</taxon>
        <taxon>Bacteroidota</taxon>
        <taxon>Bacteroidia</taxon>
        <taxon>Marinilabiliales</taxon>
        <taxon>Marinilabiliaceae</taxon>
        <taxon>Plebeiibacterium</taxon>
    </lineage>
</organism>
<accession>A0AAE3M7C0</accession>
<dbReference type="InterPro" id="IPR015867">
    <property type="entry name" value="N-reg_PII/ATP_PRibTrfase_C"/>
</dbReference>
<dbReference type="GO" id="GO:0046872">
    <property type="term" value="F:metal ion binding"/>
    <property type="evidence" value="ECO:0007669"/>
    <property type="project" value="UniProtKB-UniRule"/>
</dbReference>
<dbReference type="PANTHER" id="PTHR13799">
    <property type="entry name" value="NGG1 INTERACTING FACTOR 3"/>
    <property type="match status" value="1"/>
</dbReference>
<evidence type="ECO:0000256" key="5">
    <source>
        <dbReference type="PIRNR" id="PIRNR037489"/>
    </source>
</evidence>
<dbReference type="PIRSF" id="PIRSF037489">
    <property type="entry name" value="UCP037489_NIF3_YqfO"/>
    <property type="match status" value="1"/>
</dbReference>
<evidence type="ECO:0000256" key="3">
    <source>
        <dbReference type="ARBA" id="ARBA00022112"/>
    </source>
</evidence>
<dbReference type="EMBL" id="JAPDPJ010000048">
    <property type="protein sequence ID" value="MCW3788262.1"/>
    <property type="molecule type" value="Genomic_DNA"/>
</dbReference>
<comment type="caution">
    <text evidence="7">The sequence shown here is derived from an EMBL/GenBank/DDBJ whole genome shotgun (WGS) entry which is preliminary data.</text>
</comment>
<gene>
    <name evidence="7" type="ORF">OM075_17470</name>
</gene>
<feature type="binding site" evidence="6">
    <location>
        <position position="327"/>
    </location>
    <ligand>
        <name>a divalent metal cation</name>
        <dbReference type="ChEBI" id="CHEBI:60240"/>
        <label>1</label>
    </ligand>
</feature>
<keyword evidence="8" id="KW-1185">Reference proteome</keyword>
<feature type="binding site" evidence="6">
    <location>
        <position position="331"/>
    </location>
    <ligand>
        <name>a divalent metal cation</name>
        <dbReference type="ChEBI" id="CHEBI:60240"/>
        <label>1</label>
    </ligand>
</feature>
<keyword evidence="4 5" id="KW-0479">Metal-binding</keyword>
<dbReference type="FunFam" id="3.40.1390.30:FF:000001">
    <property type="entry name" value="GTP cyclohydrolase 1 type 2"/>
    <property type="match status" value="1"/>
</dbReference>